<comment type="caution">
    <text evidence="1">The sequence shown here is derived from an EMBL/GenBank/DDBJ whole genome shotgun (WGS) entry which is preliminary data.</text>
</comment>
<evidence type="ECO:0000313" key="1">
    <source>
        <dbReference type="EMBL" id="KAI8006601.1"/>
    </source>
</evidence>
<accession>A0ACC0H0Q1</accession>
<dbReference type="Proteomes" id="UP001060215">
    <property type="component" value="Chromosome 7"/>
</dbReference>
<protein>
    <submittedName>
        <fullName evidence="1">Uncharacterized protein</fullName>
    </submittedName>
</protein>
<sequence length="110" mass="11817">MCGPENMGRGIKLVVDLKSTHEYNGSDVGSVLDHSVVGPSKLAPLTVGLAPIDVCNPNLPSAPIFQSDGVLGHLHPQQIRGSSPPNSFTSLNFQRKATSKKHRQMKSLQF</sequence>
<reference evidence="1 2" key="1">
    <citation type="journal article" date="2022" name="Plant J.">
        <title>Chromosome-level genome of Camellia lanceoleosa provides a valuable resource for understanding genome evolution and self-incompatibility.</title>
        <authorList>
            <person name="Gong W."/>
            <person name="Xiao S."/>
            <person name="Wang L."/>
            <person name="Liao Z."/>
            <person name="Chang Y."/>
            <person name="Mo W."/>
            <person name="Hu G."/>
            <person name="Li W."/>
            <person name="Zhao G."/>
            <person name="Zhu H."/>
            <person name="Hu X."/>
            <person name="Ji K."/>
            <person name="Xiang X."/>
            <person name="Song Q."/>
            <person name="Yuan D."/>
            <person name="Jin S."/>
            <person name="Zhang L."/>
        </authorList>
    </citation>
    <scope>NUCLEOTIDE SEQUENCE [LARGE SCALE GENOMIC DNA]</scope>
    <source>
        <strain evidence="1">SQ_2022a</strain>
    </source>
</reference>
<keyword evidence="2" id="KW-1185">Reference proteome</keyword>
<proteinExistence type="predicted"/>
<organism evidence="1 2">
    <name type="scientific">Camellia lanceoleosa</name>
    <dbReference type="NCBI Taxonomy" id="1840588"/>
    <lineage>
        <taxon>Eukaryota</taxon>
        <taxon>Viridiplantae</taxon>
        <taxon>Streptophyta</taxon>
        <taxon>Embryophyta</taxon>
        <taxon>Tracheophyta</taxon>
        <taxon>Spermatophyta</taxon>
        <taxon>Magnoliopsida</taxon>
        <taxon>eudicotyledons</taxon>
        <taxon>Gunneridae</taxon>
        <taxon>Pentapetalae</taxon>
        <taxon>asterids</taxon>
        <taxon>Ericales</taxon>
        <taxon>Theaceae</taxon>
        <taxon>Camellia</taxon>
    </lineage>
</organism>
<gene>
    <name evidence="1" type="ORF">LOK49_LG07G03323</name>
</gene>
<dbReference type="EMBL" id="CM045764">
    <property type="protein sequence ID" value="KAI8006601.1"/>
    <property type="molecule type" value="Genomic_DNA"/>
</dbReference>
<evidence type="ECO:0000313" key="2">
    <source>
        <dbReference type="Proteomes" id="UP001060215"/>
    </source>
</evidence>
<name>A0ACC0H0Q1_9ERIC</name>